<sequence length="94" mass="10140">MDMDGELGELGAEGLALGLSPSAVDGVSPPQAVRAVMRAAVAHAHRIGARAPRILFTVPPVRTYDDELMITLKVSGRVLNRLWGKVRCQWGFLC</sequence>
<protein>
    <submittedName>
        <fullName evidence="1">Uncharacterized protein</fullName>
    </submittedName>
</protein>
<accession>A0A918PST3</accession>
<organism evidence="1 2">
    <name type="scientific">Streptomyces inusitatus</name>
    <dbReference type="NCBI Taxonomy" id="68221"/>
    <lineage>
        <taxon>Bacteria</taxon>
        <taxon>Bacillati</taxon>
        <taxon>Actinomycetota</taxon>
        <taxon>Actinomycetes</taxon>
        <taxon>Kitasatosporales</taxon>
        <taxon>Streptomycetaceae</taxon>
        <taxon>Streptomyces</taxon>
    </lineage>
</organism>
<keyword evidence="2" id="KW-1185">Reference proteome</keyword>
<proteinExistence type="predicted"/>
<dbReference type="AlphaFoldDB" id="A0A918PST3"/>
<comment type="caution">
    <text evidence="1">The sequence shown here is derived from an EMBL/GenBank/DDBJ whole genome shotgun (WGS) entry which is preliminary data.</text>
</comment>
<name>A0A918PST3_9ACTN</name>
<dbReference type="Proteomes" id="UP000630936">
    <property type="component" value="Unassembled WGS sequence"/>
</dbReference>
<reference evidence="1" key="1">
    <citation type="journal article" date="2014" name="Int. J. Syst. Evol. Microbiol.">
        <title>Complete genome sequence of Corynebacterium casei LMG S-19264T (=DSM 44701T), isolated from a smear-ripened cheese.</title>
        <authorList>
            <consortium name="US DOE Joint Genome Institute (JGI-PGF)"/>
            <person name="Walter F."/>
            <person name="Albersmeier A."/>
            <person name="Kalinowski J."/>
            <person name="Ruckert C."/>
        </authorList>
    </citation>
    <scope>NUCLEOTIDE SEQUENCE</scope>
    <source>
        <strain evidence="1">JCM 4988</strain>
    </source>
</reference>
<dbReference type="EMBL" id="BMWG01000002">
    <property type="protein sequence ID" value="GGZ21688.1"/>
    <property type="molecule type" value="Genomic_DNA"/>
</dbReference>
<evidence type="ECO:0000313" key="2">
    <source>
        <dbReference type="Proteomes" id="UP000630936"/>
    </source>
</evidence>
<gene>
    <name evidence="1" type="ORF">GCM10010387_13520</name>
</gene>
<evidence type="ECO:0000313" key="1">
    <source>
        <dbReference type="EMBL" id="GGZ21688.1"/>
    </source>
</evidence>
<reference evidence="1" key="2">
    <citation type="submission" date="2020-09" db="EMBL/GenBank/DDBJ databases">
        <authorList>
            <person name="Sun Q."/>
            <person name="Ohkuma M."/>
        </authorList>
    </citation>
    <scope>NUCLEOTIDE SEQUENCE</scope>
    <source>
        <strain evidence="1">JCM 4988</strain>
    </source>
</reference>